<accession>A0A316UH35</accession>
<keyword evidence="1" id="KW-0472">Membrane</keyword>
<keyword evidence="1" id="KW-1133">Transmembrane helix</keyword>
<feature type="transmembrane region" description="Helical" evidence="1">
    <location>
        <begin position="169"/>
        <end position="190"/>
    </location>
</feature>
<proteinExistence type="predicted"/>
<evidence type="ECO:0000313" key="3">
    <source>
        <dbReference type="Proteomes" id="UP000245884"/>
    </source>
</evidence>
<dbReference type="AlphaFoldDB" id="A0A316UH35"/>
<keyword evidence="1" id="KW-0812">Transmembrane</keyword>
<evidence type="ECO:0000256" key="1">
    <source>
        <dbReference type="SAM" id="Phobius"/>
    </source>
</evidence>
<dbReference type="Proteomes" id="UP000245884">
    <property type="component" value="Unassembled WGS sequence"/>
</dbReference>
<protein>
    <submittedName>
        <fullName evidence="2">Uncharacterized protein</fullName>
    </submittedName>
</protein>
<organism evidence="2 3">
    <name type="scientific">Jaminaea rosea</name>
    <dbReference type="NCBI Taxonomy" id="1569628"/>
    <lineage>
        <taxon>Eukaryota</taxon>
        <taxon>Fungi</taxon>
        <taxon>Dikarya</taxon>
        <taxon>Basidiomycota</taxon>
        <taxon>Ustilaginomycotina</taxon>
        <taxon>Exobasidiomycetes</taxon>
        <taxon>Microstromatales</taxon>
        <taxon>Microstromatales incertae sedis</taxon>
        <taxon>Jaminaea</taxon>
    </lineage>
</organism>
<name>A0A316UH35_9BASI</name>
<feature type="transmembrane region" description="Helical" evidence="1">
    <location>
        <begin position="21"/>
        <end position="40"/>
    </location>
</feature>
<feature type="transmembrane region" description="Helical" evidence="1">
    <location>
        <begin position="86"/>
        <end position="109"/>
    </location>
</feature>
<feature type="transmembrane region" description="Helical" evidence="1">
    <location>
        <begin position="130"/>
        <end position="149"/>
    </location>
</feature>
<keyword evidence="3" id="KW-1185">Reference proteome</keyword>
<dbReference type="PANTHER" id="PTHR39605">
    <property type="entry name" value="MAJOR FACILITATOR SUPERFAMILY (MFS) PROFILE DOMAIN-CONTAINING PROTEIN"/>
    <property type="match status" value="1"/>
</dbReference>
<dbReference type="PANTHER" id="PTHR39605:SF1">
    <property type="entry name" value="MAJOR FACILITATOR SUPERFAMILY (MFS) PROFILE DOMAIN-CONTAINING PROTEIN"/>
    <property type="match status" value="1"/>
</dbReference>
<gene>
    <name evidence="2" type="ORF">BDZ90DRAFT_234860</name>
</gene>
<dbReference type="RefSeq" id="XP_025359194.1">
    <property type="nucleotide sequence ID" value="XM_025507170.1"/>
</dbReference>
<dbReference type="EMBL" id="KZ819680">
    <property type="protein sequence ID" value="PWN24582.1"/>
    <property type="molecule type" value="Genomic_DNA"/>
</dbReference>
<evidence type="ECO:0000313" key="2">
    <source>
        <dbReference type="EMBL" id="PWN24582.1"/>
    </source>
</evidence>
<sequence length="227" mass="23739">MDAAKVNPERALASRYNPAHYFAYVSAAYFFLLSLPLLLFPRILLLISTPRGAAGQAGDTPDQGASAGAGVSALGPELTPIERQLAYSWGIAQITLGLVSLVLTGAIPLTSHPLPDQAASGQQSPYRQPSVLLLTLYYLAIAAQSYLSVGKAPSAAEAATPSELGTGNFGLLLALPHAGLAAWGLFVLMFGGDMAKNKKKAGDASAKDKATSNFPFKNTYAENEKSK</sequence>
<dbReference type="GeneID" id="37028993"/>
<reference evidence="2 3" key="1">
    <citation type="journal article" date="2018" name="Mol. Biol. Evol.">
        <title>Broad Genomic Sampling Reveals a Smut Pathogenic Ancestry of the Fungal Clade Ustilaginomycotina.</title>
        <authorList>
            <person name="Kijpornyongpan T."/>
            <person name="Mondo S.J."/>
            <person name="Barry K."/>
            <person name="Sandor L."/>
            <person name="Lee J."/>
            <person name="Lipzen A."/>
            <person name="Pangilinan J."/>
            <person name="LaButti K."/>
            <person name="Hainaut M."/>
            <person name="Henrissat B."/>
            <person name="Grigoriev I.V."/>
            <person name="Spatafora J.W."/>
            <person name="Aime M.C."/>
        </authorList>
    </citation>
    <scope>NUCLEOTIDE SEQUENCE [LARGE SCALE GENOMIC DNA]</scope>
    <source>
        <strain evidence="2 3">MCA 5214</strain>
    </source>
</reference>
<dbReference type="OrthoDB" id="2550114at2759"/>
<dbReference type="STRING" id="1569628.A0A316UH35"/>